<evidence type="ECO:0000256" key="3">
    <source>
        <dbReference type="ARBA" id="ARBA00022692"/>
    </source>
</evidence>
<dbReference type="InterPro" id="IPR011333">
    <property type="entry name" value="SKP1/BTB/POZ_sf"/>
</dbReference>
<protein>
    <submittedName>
        <fullName evidence="9">Potassium voltage-gated channel subfamily C member 1-like</fullName>
    </submittedName>
</protein>
<keyword evidence="3" id="KW-0812">Transmembrane</keyword>
<dbReference type="GO" id="GO:0051260">
    <property type="term" value="P:protein homooligomerization"/>
    <property type="evidence" value="ECO:0007669"/>
    <property type="project" value="InterPro"/>
</dbReference>
<dbReference type="GO" id="GO:0005251">
    <property type="term" value="F:delayed rectifier potassium channel activity"/>
    <property type="evidence" value="ECO:0007669"/>
    <property type="project" value="TreeGrafter"/>
</dbReference>
<evidence type="ECO:0000256" key="4">
    <source>
        <dbReference type="ARBA" id="ARBA00022989"/>
    </source>
</evidence>
<dbReference type="AlphaFoldDB" id="A0A6S7KIK5"/>
<evidence type="ECO:0000313" key="10">
    <source>
        <dbReference type="Proteomes" id="UP001152795"/>
    </source>
</evidence>
<keyword evidence="2" id="KW-0813">Transport</keyword>
<dbReference type="GO" id="GO:0008076">
    <property type="term" value="C:voltage-gated potassium channel complex"/>
    <property type="evidence" value="ECO:0007669"/>
    <property type="project" value="InterPro"/>
</dbReference>
<accession>A0A6S7KIK5</accession>
<dbReference type="InterPro" id="IPR003131">
    <property type="entry name" value="T1-type_BTB"/>
</dbReference>
<dbReference type="Gene3D" id="3.30.710.10">
    <property type="entry name" value="Potassium Channel Kv1.1, Chain A"/>
    <property type="match status" value="1"/>
</dbReference>
<dbReference type="GO" id="GO:0001508">
    <property type="term" value="P:action potential"/>
    <property type="evidence" value="ECO:0007669"/>
    <property type="project" value="TreeGrafter"/>
</dbReference>
<evidence type="ECO:0000256" key="5">
    <source>
        <dbReference type="ARBA" id="ARBA00023065"/>
    </source>
</evidence>
<evidence type="ECO:0000256" key="8">
    <source>
        <dbReference type="SAM" id="MobiDB-lite"/>
    </source>
</evidence>
<feature type="non-terminal residue" evidence="9">
    <location>
        <position position="1"/>
    </location>
</feature>
<keyword evidence="5" id="KW-0406">Ion transport</keyword>
<dbReference type="PRINTS" id="PR01498">
    <property type="entry name" value="SHAWCHANNEL"/>
</dbReference>
<feature type="region of interest" description="Disordered" evidence="8">
    <location>
        <begin position="13"/>
        <end position="36"/>
    </location>
</feature>
<dbReference type="Proteomes" id="UP001152795">
    <property type="component" value="Unassembled WGS sequence"/>
</dbReference>
<gene>
    <name evidence="9" type="ORF">PACLA_8A079644</name>
</gene>
<dbReference type="EMBL" id="CACRXK020030091">
    <property type="protein sequence ID" value="CAB4042421.1"/>
    <property type="molecule type" value="Genomic_DNA"/>
</dbReference>
<dbReference type="SUPFAM" id="SSF54695">
    <property type="entry name" value="POZ domain"/>
    <property type="match status" value="1"/>
</dbReference>
<proteinExistence type="predicted"/>
<keyword evidence="4" id="KW-1133">Transmembrane helix</keyword>
<keyword evidence="10" id="KW-1185">Reference proteome</keyword>
<dbReference type="CDD" id="cd18379">
    <property type="entry name" value="BTB_POZ_Kv3_KCNC"/>
    <property type="match status" value="1"/>
</dbReference>
<comment type="subcellular location">
    <subcellularLocation>
        <location evidence="1">Membrane</location>
        <topology evidence="1">Multi-pass membrane protein</topology>
    </subcellularLocation>
</comment>
<name>A0A6S7KIK5_PARCT</name>
<evidence type="ECO:0000256" key="2">
    <source>
        <dbReference type="ARBA" id="ARBA00022448"/>
    </source>
</evidence>
<dbReference type="PRINTS" id="PR00169">
    <property type="entry name" value="KCHANNEL"/>
</dbReference>
<reference evidence="9" key="1">
    <citation type="submission" date="2020-04" db="EMBL/GenBank/DDBJ databases">
        <authorList>
            <person name="Alioto T."/>
            <person name="Alioto T."/>
            <person name="Gomez Garrido J."/>
        </authorList>
    </citation>
    <scope>NUCLEOTIDE SEQUENCE</scope>
    <source>
        <strain evidence="9">A484AB</strain>
    </source>
</reference>
<dbReference type="OrthoDB" id="10025005at2759"/>
<sequence>TSIEQRNIVCTIKGEQGNSDKGRGSDGNEVPKIKHQKQRVKINVGGQIHETYKTTLKNIPDTRLSWITETTAQVDFDPENEEYFFDRHPAVFAAVLNYFRTGKLHAPLDVCGPLYEEELSYWGIDDQQVESCCWLTYRQHRDAQETLKGFEGVEFQIDFEDDDPFMIEEEMNERIGCWERWQPKVWSLMDDPQSSKLAK</sequence>
<keyword evidence="7" id="KW-0407">Ion channel</keyword>
<dbReference type="InterPro" id="IPR000210">
    <property type="entry name" value="BTB/POZ_dom"/>
</dbReference>
<evidence type="ECO:0000256" key="7">
    <source>
        <dbReference type="ARBA" id="ARBA00023303"/>
    </source>
</evidence>
<dbReference type="InterPro" id="IPR003974">
    <property type="entry name" value="K_chnl_volt-dep_Kv3"/>
</dbReference>
<dbReference type="FunFam" id="3.30.710.10:FF:000002">
    <property type="entry name" value="Potassium voltage-gated channel subfamily C member 2"/>
    <property type="match status" value="1"/>
</dbReference>
<evidence type="ECO:0000256" key="6">
    <source>
        <dbReference type="ARBA" id="ARBA00023136"/>
    </source>
</evidence>
<comment type="caution">
    <text evidence="9">The sequence shown here is derived from an EMBL/GenBank/DDBJ whole genome shotgun (WGS) entry which is preliminary data.</text>
</comment>
<feature type="compositionally biased region" description="Basic and acidic residues" evidence="8">
    <location>
        <begin position="18"/>
        <end position="32"/>
    </location>
</feature>
<dbReference type="PANTHER" id="PTHR11537">
    <property type="entry name" value="VOLTAGE-GATED POTASSIUM CHANNEL"/>
    <property type="match status" value="1"/>
</dbReference>
<dbReference type="Pfam" id="PF02214">
    <property type="entry name" value="BTB_2"/>
    <property type="match status" value="1"/>
</dbReference>
<organism evidence="9 10">
    <name type="scientific">Paramuricea clavata</name>
    <name type="common">Red gorgonian</name>
    <name type="synonym">Violescent sea-whip</name>
    <dbReference type="NCBI Taxonomy" id="317549"/>
    <lineage>
        <taxon>Eukaryota</taxon>
        <taxon>Metazoa</taxon>
        <taxon>Cnidaria</taxon>
        <taxon>Anthozoa</taxon>
        <taxon>Octocorallia</taxon>
        <taxon>Malacalcyonacea</taxon>
        <taxon>Plexauridae</taxon>
        <taxon>Paramuricea</taxon>
    </lineage>
</organism>
<keyword evidence="6" id="KW-0472">Membrane</keyword>
<evidence type="ECO:0000256" key="1">
    <source>
        <dbReference type="ARBA" id="ARBA00004141"/>
    </source>
</evidence>
<dbReference type="SMART" id="SM00225">
    <property type="entry name" value="BTB"/>
    <property type="match status" value="1"/>
</dbReference>
<dbReference type="PANTHER" id="PTHR11537:SF252">
    <property type="entry name" value="POTASSIUM VOLTAGE-GATED CHANNEL PROTEIN SHAW"/>
    <property type="match status" value="1"/>
</dbReference>
<feature type="non-terminal residue" evidence="9">
    <location>
        <position position="199"/>
    </location>
</feature>
<evidence type="ECO:0000313" key="9">
    <source>
        <dbReference type="EMBL" id="CAB4042421.1"/>
    </source>
</evidence>
<dbReference type="InterPro" id="IPR028325">
    <property type="entry name" value="VG_K_chnl"/>
</dbReference>